<keyword evidence="1" id="KW-0175">Coiled coil</keyword>
<evidence type="ECO:0000313" key="2">
    <source>
        <dbReference type="EMBL" id="NYE84880.1"/>
    </source>
</evidence>
<dbReference type="AlphaFoldDB" id="A0A7Y9IXW9"/>
<proteinExistence type="predicted"/>
<evidence type="ECO:0000256" key="1">
    <source>
        <dbReference type="SAM" id="Coils"/>
    </source>
</evidence>
<evidence type="ECO:0000313" key="3">
    <source>
        <dbReference type="Proteomes" id="UP000542125"/>
    </source>
</evidence>
<keyword evidence="3" id="KW-1185">Reference proteome</keyword>
<sequence>MKRRPLFPAAVQRRRRLAAASAPRAAKARAPWPLRAFALLLILALGAALGSGLYEWVRRVVGLAPQVSASDAASLQADRERLAAELQALQGRLNAADGRIEMERAAKDKLEAELRASQKEVGDLRNDLAFFEQLIPADPRMGQVSIRSAELEKQGTALRYRVLLMRSGRPSGEFKGTLQFSAVGIRSGATATVDLQPLVEPAAPGVAMPGGIRPSAPVLGAPVLGNPLPGSAAAPAAPGGNPLALSFRQYQRAEGALALPGNFTPRTVTVRVLEGGAVRSQSTVNLMP</sequence>
<name>A0A7Y9IXW9_9BURK</name>
<accession>A0A7Y9IXW9</accession>
<comment type="caution">
    <text evidence="2">The sequence shown here is derived from an EMBL/GenBank/DDBJ whole genome shotgun (WGS) entry which is preliminary data.</text>
</comment>
<gene>
    <name evidence="2" type="ORF">FHW18_004187</name>
</gene>
<organism evidence="2 3">
    <name type="scientific">Pigmentiphaga litoralis</name>
    <dbReference type="NCBI Taxonomy" id="516702"/>
    <lineage>
        <taxon>Bacteria</taxon>
        <taxon>Pseudomonadati</taxon>
        <taxon>Pseudomonadota</taxon>
        <taxon>Betaproteobacteria</taxon>
        <taxon>Burkholderiales</taxon>
        <taxon>Alcaligenaceae</taxon>
        <taxon>Pigmentiphaga</taxon>
    </lineage>
</organism>
<dbReference type="RefSeq" id="WP_179588912.1">
    <property type="nucleotide sequence ID" value="NZ_JACBYR010000002.1"/>
</dbReference>
<reference evidence="2 3" key="1">
    <citation type="submission" date="2020-07" db="EMBL/GenBank/DDBJ databases">
        <title>Genomic Encyclopedia of Type Strains, Phase IV (KMG-V): Genome sequencing to study the core and pangenomes of soil and plant-associated prokaryotes.</title>
        <authorList>
            <person name="Whitman W."/>
        </authorList>
    </citation>
    <scope>NUCLEOTIDE SEQUENCE [LARGE SCALE GENOMIC DNA]</scope>
    <source>
        <strain evidence="2 3">SAS40</strain>
    </source>
</reference>
<protein>
    <submittedName>
        <fullName evidence="2">Uncharacterized protein</fullName>
    </submittedName>
</protein>
<dbReference type="EMBL" id="JACBYR010000002">
    <property type="protein sequence ID" value="NYE84880.1"/>
    <property type="molecule type" value="Genomic_DNA"/>
</dbReference>
<dbReference type="InterPro" id="IPR046703">
    <property type="entry name" value="DUF6776"/>
</dbReference>
<dbReference type="Pfam" id="PF20567">
    <property type="entry name" value="DUF6776"/>
    <property type="match status" value="1"/>
</dbReference>
<feature type="coiled-coil region" evidence="1">
    <location>
        <begin position="72"/>
        <end position="127"/>
    </location>
</feature>
<dbReference type="Proteomes" id="UP000542125">
    <property type="component" value="Unassembled WGS sequence"/>
</dbReference>